<dbReference type="InterPro" id="IPR036866">
    <property type="entry name" value="RibonucZ/Hydroxyglut_hydro"/>
</dbReference>
<dbReference type="EMBL" id="GIBP01008201">
    <property type="protein sequence ID" value="NDV37170.1"/>
    <property type="molecule type" value="Transcribed_RNA"/>
</dbReference>
<dbReference type="PANTHER" id="PTHR46018">
    <property type="entry name" value="ZINC PHOSPHODIESTERASE ELAC PROTEIN 1"/>
    <property type="match status" value="1"/>
</dbReference>
<evidence type="ECO:0008006" key="2">
    <source>
        <dbReference type="Google" id="ProtNLM"/>
    </source>
</evidence>
<proteinExistence type="predicted"/>
<dbReference type="GO" id="GO:0042781">
    <property type="term" value="F:3'-tRNA processing endoribonuclease activity"/>
    <property type="evidence" value="ECO:0007669"/>
    <property type="project" value="TreeGrafter"/>
</dbReference>
<name>A0A6B2LK22_9EUKA</name>
<accession>A0A6B2LK22</accession>
<dbReference type="PANTHER" id="PTHR46018:SF2">
    <property type="entry name" value="ZINC PHOSPHODIESTERASE ELAC PROTEIN 1"/>
    <property type="match status" value="1"/>
</dbReference>
<dbReference type="Gene3D" id="3.60.15.10">
    <property type="entry name" value="Ribonuclease Z/Hydroxyacylglutathione hydrolase-like"/>
    <property type="match status" value="1"/>
</dbReference>
<organism evidence="1">
    <name type="scientific">Arcella intermedia</name>
    <dbReference type="NCBI Taxonomy" id="1963864"/>
    <lineage>
        <taxon>Eukaryota</taxon>
        <taxon>Amoebozoa</taxon>
        <taxon>Tubulinea</taxon>
        <taxon>Elardia</taxon>
        <taxon>Arcellinida</taxon>
        <taxon>Sphaerothecina</taxon>
        <taxon>Arcellidae</taxon>
        <taxon>Arcella</taxon>
    </lineage>
</organism>
<sequence length="122" mass="13275">MSAPTTGRVITILGDTSDPSAITGSALRSDLLVHEATFDASLEGRAVKAGHSTTLMAAEFARKVNARRLVITHFSARYDNPHGSHDKEMNVDKLLEETQKACPEIEVIAAKDFLEIEVKKVN</sequence>
<dbReference type="SUPFAM" id="SSF56281">
    <property type="entry name" value="Metallo-hydrolase/oxidoreductase"/>
    <property type="match status" value="1"/>
</dbReference>
<protein>
    <recommendedName>
        <fullName evidence="2">Metallo-beta-lactamase domain-containing protein</fullName>
    </recommendedName>
</protein>
<dbReference type="AlphaFoldDB" id="A0A6B2LK22"/>
<evidence type="ECO:0000313" key="1">
    <source>
        <dbReference type="EMBL" id="NDV37170.1"/>
    </source>
</evidence>
<dbReference type="GO" id="GO:0005634">
    <property type="term" value="C:nucleus"/>
    <property type="evidence" value="ECO:0007669"/>
    <property type="project" value="TreeGrafter"/>
</dbReference>
<reference evidence="1" key="1">
    <citation type="journal article" date="2020" name="J. Eukaryot. Microbiol.">
        <title>De novo Sequencing, Assembly and Annotation of the Transcriptome for the Free-Living Testate Amoeba Arcella intermedia.</title>
        <authorList>
            <person name="Ribeiro G.M."/>
            <person name="Porfirio-Sousa A.L."/>
            <person name="Maurer-Alcala X.X."/>
            <person name="Katz L.A."/>
            <person name="Lahr D.J.G."/>
        </authorList>
    </citation>
    <scope>NUCLEOTIDE SEQUENCE</scope>
</reference>